<keyword evidence="1" id="KW-0812">Transmembrane</keyword>
<keyword evidence="1" id="KW-1133">Transmembrane helix</keyword>
<dbReference type="OrthoDB" id="4549753at2"/>
<proteinExistence type="predicted"/>
<keyword evidence="1" id="KW-0472">Membrane</keyword>
<dbReference type="PATRIC" id="fig|146537.3.peg.4515"/>
<sequence>MTQGRVTYGLNYRVHPPAVVGGDGPGQGTSVRLCRDPDSPAPDRLRSLRAFHLRAEDGTPVARVVTEQALGSRLSGRPAVYHALDPHGAPLGRITLRRRRALRWGRTRWTVEPVAGPVLQGHQGRLVWWALWWPVGFPVYLLLLIWALLAGDGDGFGPPRSVIWRDASRRAHLVFRAVAEDYRLLSHEVDPRLVNALIALHQSYDCPEQAGTWGWYGS</sequence>
<evidence type="ECO:0000313" key="2">
    <source>
        <dbReference type="EMBL" id="GAP49425.1"/>
    </source>
</evidence>
<dbReference type="EMBL" id="DF968302">
    <property type="protein sequence ID" value="GAP49425.1"/>
    <property type="molecule type" value="Genomic_DNA"/>
</dbReference>
<dbReference type="RefSeq" id="WP_148640360.1">
    <property type="nucleotide sequence ID" value="NZ_DF968302.1"/>
</dbReference>
<keyword evidence="3" id="KW-1185">Reference proteome</keyword>
<accession>A0A0K8PNG5</accession>
<evidence type="ECO:0000256" key="1">
    <source>
        <dbReference type="SAM" id="Phobius"/>
    </source>
</evidence>
<protein>
    <submittedName>
        <fullName evidence="2">Uncharacterized protein</fullName>
    </submittedName>
</protein>
<feature type="transmembrane region" description="Helical" evidence="1">
    <location>
        <begin position="126"/>
        <end position="149"/>
    </location>
</feature>
<reference evidence="2" key="1">
    <citation type="journal article" date="2015" name="Genome Announc.">
        <title>Draft Genome Sequence of Thiostrepton-Producing Streptomyces azureus ATCC 14921.</title>
        <authorList>
            <person name="Sakihara K."/>
            <person name="Maeda J."/>
            <person name="Tashiro K."/>
            <person name="Fujino Y."/>
            <person name="Kuhara S."/>
            <person name="Ohshima T."/>
            <person name="Ogata S."/>
            <person name="Doi K."/>
        </authorList>
    </citation>
    <scope>NUCLEOTIDE SEQUENCE [LARGE SCALE GENOMIC DNA]</scope>
    <source>
        <strain evidence="2">ATCC14921</strain>
    </source>
</reference>
<name>A0A0K8PNG5_STRAJ</name>
<dbReference type="Proteomes" id="UP000053859">
    <property type="component" value="Unassembled WGS sequence"/>
</dbReference>
<dbReference type="AlphaFoldDB" id="A0A0K8PNG5"/>
<evidence type="ECO:0000313" key="3">
    <source>
        <dbReference type="Proteomes" id="UP000053859"/>
    </source>
</evidence>
<organism evidence="2 3">
    <name type="scientific">Streptomyces azureus</name>
    <dbReference type="NCBI Taxonomy" id="146537"/>
    <lineage>
        <taxon>Bacteria</taxon>
        <taxon>Bacillati</taxon>
        <taxon>Actinomycetota</taxon>
        <taxon>Actinomycetes</taxon>
        <taxon>Kitasatosporales</taxon>
        <taxon>Streptomycetaceae</taxon>
        <taxon>Streptomyces</taxon>
    </lineage>
</organism>
<gene>
    <name evidence="2" type="ORF">SAZU_4289</name>
</gene>